<dbReference type="Proteomes" id="UP001595699">
    <property type="component" value="Unassembled WGS sequence"/>
</dbReference>
<dbReference type="Pfam" id="PF18029">
    <property type="entry name" value="Glyoxalase_6"/>
    <property type="match status" value="1"/>
</dbReference>
<evidence type="ECO:0000313" key="3">
    <source>
        <dbReference type="Proteomes" id="UP001595699"/>
    </source>
</evidence>
<gene>
    <name evidence="2" type="ORF">ACFOUW_22715</name>
</gene>
<feature type="domain" description="VOC" evidence="1">
    <location>
        <begin position="9"/>
        <end position="124"/>
    </location>
</feature>
<organism evidence="2 3">
    <name type="scientific">Tenggerimyces flavus</name>
    <dbReference type="NCBI Taxonomy" id="1708749"/>
    <lineage>
        <taxon>Bacteria</taxon>
        <taxon>Bacillati</taxon>
        <taxon>Actinomycetota</taxon>
        <taxon>Actinomycetes</taxon>
        <taxon>Propionibacteriales</taxon>
        <taxon>Nocardioidaceae</taxon>
        <taxon>Tenggerimyces</taxon>
    </lineage>
</organism>
<sequence>MTTATFAGAVNIAMKIPAADYDATVAFYRDVLGLPVTEEKSDQPTVAQVHKVDFGPCVLWLDRIDNYAQPDVWLQVRTPDLAAAMARLSEAGIEPCDEVEPLPPGFEAHWIKNPAGVVHLVAKDQAVSLK</sequence>
<proteinExistence type="predicted"/>
<accession>A0ABV7YFN4</accession>
<evidence type="ECO:0000313" key="2">
    <source>
        <dbReference type="EMBL" id="MFC3763668.1"/>
    </source>
</evidence>
<dbReference type="InterPro" id="IPR029068">
    <property type="entry name" value="Glyas_Bleomycin-R_OHBP_Dase"/>
</dbReference>
<dbReference type="EMBL" id="JBHRZH010000020">
    <property type="protein sequence ID" value="MFC3763668.1"/>
    <property type="molecule type" value="Genomic_DNA"/>
</dbReference>
<dbReference type="Gene3D" id="3.10.180.10">
    <property type="entry name" value="2,3-Dihydroxybiphenyl 1,2-Dioxygenase, domain 1"/>
    <property type="match status" value="1"/>
</dbReference>
<dbReference type="InterPro" id="IPR037523">
    <property type="entry name" value="VOC_core"/>
</dbReference>
<comment type="caution">
    <text evidence="2">The sequence shown here is derived from an EMBL/GenBank/DDBJ whole genome shotgun (WGS) entry which is preliminary data.</text>
</comment>
<dbReference type="RefSeq" id="WP_205118543.1">
    <property type="nucleotide sequence ID" value="NZ_JAFBCM010000001.1"/>
</dbReference>
<dbReference type="PROSITE" id="PS51819">
    <property type="entry name" value="VOC"/>
    <property type="match status" value="1"/>
</dbReference>
<keyword evidence="3" id="KW-1185">Reference proteome</keyword>
<dbReference type="InterPro" id="IPR041581">
    <property type="entry name" value="Glyoxalase_6"/>
</dbReference>
<reference evidence="3" key="1">
    <citation type="journal article" date="2019" name="Int. J. Syst. Evol. Microbiol.">
        <title>The Global Catalogue of Microorganisms (GCM) 10K type strain sequencing project: providing services to taxonomists for standard genome sequencing and annotation.</title>
        <authorList>
            <consortium name="The Broad Institute Genomics Platform"/>
            <consortium name="The Broad Institute Genome Sequencing Center for Infectious Disease"/>
            <person name="Wu L."/>
            <person name="Ma J."/>
        </authorList>
    </citation>
    <scope>NUCLEOTIDE SEQUENCE [LARGE SCALE GENOMIC DNA]</scope>
    <source>
        <strain evidence="3">CGMCC 4.7241</strain>
    </source>
</reference>
<evidence type="ECO:0000259" key="1">
    <source>
        <dbReference type="PROSITE" id="PS51819"/>
    </source>
</evidence>
<name>A0ABV7YFN4_9ACTN</name>
<dbReference type="SUPFAM" id="SSF54593">
    <property type="entry name" value="Glyoxalase/Bleomycin resistance protein/Dihydroxybiphenyl dioxygenase"/>
    <property type="match status" value="1"/>
</dbReference>
<protein>
    <submittedName>
        <fullName evidence="2">VOC family protein</fullName>
    </submittedName>
</protein>